<evidence type="ECO:0000256" key="8">
    <source>
        <dbReference type="ARBA" id="ARBA00022840"/>
    </source>
</evidence>
<comment type="caution">
    <text evidence="13">The sequence shown here is derived from an EMBL/GenBank/DDBJ whole genome shotgun (WGS) entry which is preliminary data.</text>
</comment>
<dbReference type="GO" id="GO:0005524">
    <property type="term" value="F:ATP binding"/>
    <property type="evidence" value="ECO:0007669"/>
    <property type="project" value="UniProtKB-KW"/>
</dbReference>
<dbReference type="InterPro" id="IPR003660">
    <property type="entry name" value="HAMP_dom"/>
</dbReference>
<dbReference type="Gene3D" id="3.30.565.10">
    <property type="entry name" value="Histidine kinase-like ATPase, C-terminal domain"/>
    <property type="match status" value="1"/>
</dbReference>
<feature type="domain" description="HAMP" evidence="12">
    <location>
        <begin position="960"/>
        <end position="1012"/>
    </location>
</feature>
<feature type="transmembrane region" description="Helical" evidence="10">
    <location>
        <begin position="939"/>
        <end position="959"/>
    </location>
</feature>
<evidence type="ECO:0000256" key="7">
    <source>
        <dbReference type="ARBA" id="ARBA00022777"/>
    </source>
</evidence>
<dbReference type="Gene3D" id="6.10.340.10">
    <property type="match status" value="1"/>
</dbReference>
<keyword evidence="8" id="KW-0067">ATP-binding</keyword>
<evidence type="ECO:0000256" key="10">
    <source>
        <dbReference type="SAM" id="Phobius"/>
    </source>
</evidence>
<dbReference type="PANTHER" id="PTHR43065:SF46">
    <property type="entry name" value="C4-DICARBOXYLATE TRANSPORT SENSOR PROTEIN DCTB"/>
    <property type="match status" value="1"/>
</dbReference>
<keyword evidence="7 13" id="KW-0418">Kinase</keyword>
<dbReference type="Proteomes" id="UP000244168">
    <property type="component" value="Unassembled WGS sequence"/>
</dbReference>
<evidence type="ECO:0000313" key="13">
    <source>
        <dbReference type="EMBL" id="PTR00808.1"/>
    </source>
</evidence>
<keyword evidence="10" id="KW-0812">Transmembrane</keyword>
<feature type="transmembrane region" description="Helical" evidence="10">
    <location>
        <begin position="360"/>
        <end position="378"/>
    </location>
</feature>
<feature type="transmembrane region" description="Helical" evidence="10">
    <location>
        <begin position="210"/>
        <end position="228"/>
    </location>
</feature>
<evidence type="ECO:0000256" key="4">
    <source>
        <dbReference type="ARBA" id="ARBA00022553"/>
    </source>
</evidence>
<evidence type="ECO:0000256" key="3">
    <source>
        <dbReference type="ARBA" id="ARBA00012438"/>
    </source>
</evidence>
<evidence type="ECO:0000256" key="9">
    <source>
        <dbReference type="ARBA" id="ARBA00023012"/>
    </source>
</evidence>
<dbReference type="EC" id="2.7.13.3" evidence="3"/>
<feature type="domain" description="Histidine kinase" evidence="11">
    <location>
        <begin position="1029"/>
        <end position="1238"/>
    </location>
</feature>
<dbReference type="RefSeq" id="WP_107826255.1">
    <property type="nucleotide sequence ID" value="NZ_CP160205.1"/>
</dbReference>
<reference evidence="13 14" key="1">
    <citation type="submission" date="2018-04" db="EMBL/GenBank/DDBJ databases">
        <title>Genomic Encyclopedia of Archaeal and Bacterial Type Strains, Phase II (KMG-II): from individual species to whole genera.</title>
        <authorList>
            <person name="Goeker M."/>
        </authorList>
    </citation>
    <scope>NUCLEOTIDE SEQUENCE [LARGE SCALE GENOMIC DNA]</scope>
    <source>
        <strain evidence="13 14">DSM 26809</strain>
    </source>
</reference>
<dbReference type="PRINTS" id="PR00344">
    <property type="entry name" value="BCTRLSENSOR"/>
</dbReference>
<dbReference type="InterPro" id="IPR036890">
    <property type="entry name" value="HATPase_C_sf"/>
</dbReference>
<dbReference type="GO" id="GO:0016020">
    <property type="term" value="C:membrane"/>
    <property type="evidence" value="ECO:0007669"/>
    <property type="project" value="UniProtKB-SubCell"/>
</dbReference>
<evidence type="ECO:0000256" key="1">
    <source>
        <dbReference type="ARBA" id="ARBA00000085"/>
    </source>
</evidence>
<keyword evidence="10" id="KW-0472">Membrane</keyword>
<proteinExistence type="predicted"/>
<dbReference type="Pfam" id="PF02518">
    <property type="entry name" value="HATPase_c"/>
    <property type="match status" value="1"/>
</dbReference>
<dbReference type="PROSITE" id="PS50885">
    <property type="entry name" value="HAMP"/>
    <property type="match status" value="1"/>
</dbReference>
<evidence type="ECO:0000256" key="6">
    <source>
        <dbReference type="ARBA" id="ARBA00022741"/>
    </source>
</evidence>
<dbReference type="CDD" id="cd00082">
    <property type="entry name" value="HisKA"/>
    <property type="match status" value="1"/>
</dbReference>
<dbReference type="InterPro" id="IPR004358">
    <property type="entry name" value="Sig_transdc_His_kin-like_C"/>
</dbReference>
<feature type="transmembrane region" description="Helical" evidence="10">
    <location>
        <begin position="278"/>
        <end position="297"/>
    </location>
</feature>
<dbReference type="SMART" id="SM00387">
    <property type="entry name" value="HATPase_c"/>
    <property type="match status" value="1"/>
</dbReference>
<evidence type="ECO:0000259" key="11">
    <source>
        <dbReference type="PROSITE" id="PS50109"/>
    </source>
</evidence>
<evidence type="ECO:0000259" key="12">
    <source>
        <dbReference type="PROSITE" id="PS50885"/>
    </source>
</evidence>
<feature type="transmembrane region" description="Helical" evidence="10">
    <location>
        <begin position="420"/>
        <end position="439"/>
    </location>
</feature>
<dbReference type="CDD" id="cd00075">
    <property type="entry name" value="HATPase"/>
    <property type="match status" value="1"/>
</dbReference>
<feature type="transmembrane region" description="Helical" evidence="10">
    <location>
        <begin position="764"/>
        <end position="790"/>
    </location>
</feature>
<keyword evidence="6" id="KW-0547">Nucleotide-binding</keyword>
<protein>
    <recommendedName>
        <fullName evidence="3">histidine kinase</fullName>
        <ecNumber evidence="3">2.7.13.3</ecNumber>
    </recommendedName>
</protein>
<dbReference type="PROSITE" id="PS50109">
    <property type="entry name" value="HIS_KIN"/>
    <property type="match status" value="1"/>
</dbReference>
<evidence type="ECO:0000256" key="5">
    <source>
        <dbReference type="ARBA" id="ARBA00022679"/>
    </source>
</evidence>
<dbReference type="OrthoDB" id="9776727at2"/>
<dbReference type="SUPFAM" id="SSF47384">
    <property type="entry name" value="Homodimeric domain of signal transducing histidine kinase"/>
    <property type="match status" value="1"/>
</dbReference>
<dbReference type="InterPro" id="IPR003594">
    <property type="entry name" value="HATPase_dom"/>
</dbReference>
<keyword evidence="5" id="KW-0808">Transferase</keyword>
<dbReference type="GO" id="GO:0000155">
    <property type="term" value="F:phosphorelay sensor kinase activity"/>
    <property type="evidence" value="ECO:0007669"/>
    <property type="project" value="InterPro"/>
</dbReference>
<dbReference type="InterPro" id="IPR005467">
    <property type="entry name" value="His_kinase_dom"/>
</dbReference>
<gene>
    <name evidence="13" type="ORF">C8P68_10135</name>
</gene>
<keyword evidence="4" id="KW-0597">Phosphoprotein</keyword>
<dbReference type="InterPro" id="IPR036097">
    <property type="entry name" value="HisK_dim/P_sf"/>
</dbReference>
<dbReference type="SMART" id="SM00388">
    <property type="entry name" value="HisKA"/>
    <property type="match status" value="1"/>
</dbReference>
<dbReference type="EMBL" id="QAOQ01000001">
    <property type="protein sequence ID" value="PTR00808.1"/>
    <property type="molecule type" value="Genomic_DNA"/>
</dbReference>
<comment type="subcellular location">
    <subcellularLocation>
        <location evidence="2">Membrane</location>
    </subcellularLocation>
</comment>
<comment type="catalytic activity">
    <reaction evidence="1">
        <text>ATP + protein L-histidine = ADP + protein N-phospho-L-histidine.</text>
        <dbReference type="EC" id="2.7.13.3"/>
    </reaction>
</comment>
<feature type="transmembrane region" description="Helical" evidence="10">
    <location>
        <begin position="318"/>
        <end position="340"/>
    </location>
</feature>
<keyword evidence="14" id="KW-1185">Reference proteome</keyword>
<feature type="transmembrane region" description="Helical" evidence="10">
    <location>
        <begin position="446"/>
        <end position="463"/>
    </location>
</feature>
<dbReference type="Pfam" id="PF00512">
    <property type="entry name" value="HisKA"/>
    <property type="match status" value="1"/>
</dbReference>
<sequence>MTTAAKIRLWLALLCAAFLLTGIIVQWTFTPKVDLTQTAAILEKNLHGKESYVKQLTDKDHIDRLKRLASDNKDAVDFIEDVTLDNRILAYTYVNNQLTFWSSVKVMPKATGYKEGAQFIRLSNGYYEVIKKTDGSFSSLFFIPVKVIYPFENRYLRNNIDRDLLNDDNIDIADFADKAIYDIHNIDGKYIFSIELKPNSVNLRYYDLQITLWLLSFLTLCVLVHNFCNLIARRIGVGAAVAALLLFLGLVRFINLYYGWPVVSHFQLFSPQLYHYNAIFPSLGDFGLNIFAACWLASFLYHNRHRLLKNPLPQRASYVVMVVYSLVLIALATLLLRLFYSLVLNTNISFDVTNVFNLSGSSFIGVLILCFGFMLYYLLNDTFLVLARRLDIPASHKVLILLGFMCAATFYTILQRDTSLFYILVGVFTAIRVFPIWYGDGKLTPAAFLGLLATCSLISAIKLNHFQELKEHNVRKALVQKLVVADDPDADISFRNIEKQITNDPFLLKYFRDSSRNNQYLKTRFQKLYFDGYLSKYDFQIYAFDDKGQLLTGDKSYDLNVFKDLVAYSSLKVSNYFYRETEAFGFQRYFAILPIFQQDNYRGTIVVWLQAKPLVSNLSFPELLVPGDVKNNDDYANYSYAYYDDGHLVNKAGTYAYNLRNYDLTGLPKRYLFKQNKADNYKWYKPFEHYSHLIYELNSRNVIIVTHQEDPLAQSVTSLTFFFVTLLAFSMIIIFITWSWARIRIFNIKNQRIRLSFRINLDKILYRSRIQFSVIITVVITLLLVGAITFQTISTQYREQQDDMIREKLRRIAEVFENGLQKNLYTTTQAGSVKFNEFADTYNADLTLYNLDGVVLLTTQPKLYDYSILMRKMNARAYITMRRMQRSEFLNDEKLGTLDYKSAYIPIKNIKQQTIAFLQLPYFANATDHNNRIGSLLNAMINIYALVFIAIGLVAVIIARQITSPLTFIQYNLSKTIYGRKNEPIVWHRDDEIGALVKEYNKMIAELENSAAKLAQSERESAWREMAKQVAHEIKNPLTPLKLGLQLLDKAWKDKDPKFDQKFERFSKSFVEQIESLSSIASEFSAFAKMPDTRIEQLNIFEMINQAVIIFRQMDNITIDYQPGTDFIISADRDQLLRCFNNLLKNAIEAVPQDRAGHIRITHKTNGQNTLIMLADNGNGIPEHLRERIFEPNFTTKSSGTGLGLAFVKNSIENAGGKIWFETEIGKGTTFYLSLTGV</sequence>
<dbReference type="PANTHER" id="PTHR43065">
    <property type="entry name" value="SENSOR HISTIDINE KINASE"/>
    <property type="match status" value="1"/>
</dbReference>
<evidence type="ECO:0000313" key="14">
    <source>
        <dbReference type="Proteomes" id="UP000244168"/>
    </source>
</evidence>
<feature type="transmembrane region" description="Helical" evidence="10">
    <location>
        <begin position="235"/>
        <end position="258"/>
    </location>
</feature>
<dbReference type="InterPro" id="IPR003661">
    <property type="entry name" value="HisK_dim/P_dom"/>
</dbReference>
<accession>A0A2T5JEE0</accession>
<dbReference type="SUPFAM" id="SSF55874">
    <property type="entry name" value="ATPase domain of HSP90 chaperone/DNA topoisomerase II/histidine kinase"/>
    <property type="match status" value="1"/>
</dbReference>
<feature type="transmembrane region" description="Helical" evidence="10">
    <location>
        <begin position="721"/>
        <end position="743"/>
    </location>
</feature>
<keyword evidence="10" id="KW-1133">Transmembrane helix</keyword>
<evidence type="ECO:0000256" key="2">
    <source>
        <dbReference type="ARBA" id="ARBA00004370"/>
    </source>
</evidence>
<dbReference type="Gene3D" id="1.10.287.130">
    <property type="match status" value="1"/>
</dbReference>
<dbReference type="AlphaFoldDB" id="A0A2T5JEE0"/>
<organism evidence="13 14">
    <name type="scientific">Mucilaginibacter yixingensis</name>
    <dbReference type="NCBI Taxonomy" id="1295612"/>
    <lineage>
        <taxon>Bacteria</taxon>
        <taxon>Pseudomonadati</taxon>
        <taxon>Bacteroidota</taxon>
        <taxon>Sphingobacteriia</taxon>
        <taxon>Sphingobacteriales</taxon>
        <taxon>Sphingobacteriaceae</taxon>
        <taxon>Mucilaginibacter</taxon>
    </lineage>
</organism>
<name>A0A2T5JEE0_9SPHI</name>
<keyword evidence="9" id="KW-0902">Two-component regulatory system</keyword>